<feature type="compositionally biased region" description="Polar residues" evidence="2">
    <location>
        <begin position="474"/>
        <end position="505"/>
    </location>
</feature>
<proteinExistence type="predicted"/>
<feature type="compositionally biased region" description="Low complexity" evidence="2">
    <location>
        <begin position="893"/>
        <end position="907"/>
    </location>
</feature>
<dbReference type="InterPro" id="IPR054722">
    <property type="entry name" value="PolX-like_BBD"/>
</dbReference>
<protein>
    <recommendedName>
        <fullName evidence="3">CCHC-type domain-containing protein</fullName>
    </recommendedName>
</protein>
<feature type="non-terminal residue" evidence="4">
    <location>
        <position position="917"/>
    </location>
</feature>
<dbReference type="InterPro" id="IPR001878">
    <property type="entry name" value="Znf_CCHC"/>
</dbReference>
<dbReference type="Pfam" id="PF14223">
    <property type="entry name" value="Retrotran_gag_2"/>
    <property type="match status" value="1"/>
</dbReference>
<evidence type="ECO:0000256" key="2">
    <source>
        <dbReference type="SAM" id="MobiDB-lite"/>
    </source>
</evidence>
<dbReference type="Gene3D" id="4.10.60.10">
    <property type="entry name" value="Zinc finger, CCHC-type"/>
    <property type="match status" value="1"/>
</dbReference>
<dbReference type="EMBL" id="BKCJ010354991">
    <property type="protein sequence ID" value="GFA00850.1"/>
    <property type="molecule type" value="Genomic_DNA"/>
</dbReference>
<dbReference type="GO" id="GO:0003676">
    <property type="term" value="F:nucleic acid binding"/>
    <property type="evidence" value="ECO:0007669"/>
    <property type="project" value="InterPro"/>
</dbReference>
<evidence type="ECO:0000313" key="4">
    <source>
        <dbReference type="EMBL" id="GFA00850.1"/>
    </source>
</evidence>
<dbReference type="Pfam" id="PF22936">
    <property type="entry name" value="Pol_BBD"/>
    <property type="match status" value="1"/>
</dbReference>
<feature type="coiled-coil region" evidence="1">
    <location>
        <begin position="386"/>
        <end position="413"/>
    </location>
</feature>
<evidence type="ECO:0000256" key="1">
    <source>
        <dbReference type="SAM" id="Coils"/>
    </source>
</evidence>
<dbReference type="AlphaFoldDB" id="A0A699J039"/>
<comment type="caution">
    <text evidence="4">The sequence shown here is derived from an EMBL/GenBank/DDBJ whole genome shotgun (WGS) entry which is preliminary data.</text>
</comment>
<feature type="domain" description="CCHC-type" evidence="3">
    <location>
        <begin position="575"/>
        <end position="591"/>
    </location>
</feature>
<feature type="region of interest" description="Disordered" evidence="2">
    <location>
        <begin position="471"/>
        <end position="505"/>
    </location>
</feature>
<feature type="region of interest" description="Disordered" evidence="2">
    <location>
        <begin position="858"/>
        <end position="917"/>
    </location>
</feature>
<dbReference type="SMART" id="SM00343">
    <property type="entry name" value="ZnF_C2HC"/>
    <property type="match status" value="2"/>
</dbReference>
<dbReference type="SUPFAM" id="SSF57756">
    <property type="entry name" value="Retrovirus zinc finger-like domains"/>
    <property type="match status" value="1"/>
</dbReference>
<dbReference type="InterPro" id="IPR036875">
    <property type="entry name" value="Znf_CCHC_sf"/>
</dbReference>
<feature type="non-terminal residue" evidence="4">
    <location>
        <position position="1"/>
    </location>
</feature>
<dbReference type="InterPro" id="IPR057670">
    <property type="entry name" value="SH3_retrovirus"/>
</dbReference>
<feature type="domain" description="CCHC-type" evidence="3">
    <location>
        <begin position="251"/>
        <end position="267"/>
    </location>
</feature>
<keyword evidence="1" id="KW-0175">Coiled coil</keyword>
<accession>A0A699J039</accession>
<name>A0A699J039_TANCI</name>
<feature type="compositionally biased region" description="Low complexity" evidence="2">
    <location>
        <begin position="872"/>
        <end position="886"/>
    </location>
</feature>
<feature type="region of interest" description="Disordered" evidence="2">
    <location>
        <begin position="523"/>
        <end position="554"/>
    </location>
</feature>
<dbReference type="Pfam" id="PF25597">
    <property type="entry name" value="SH3_retrovirus"/>
    <property type="match status" value="1"/>
</dbReference>
<dbReference type="GO" id="GO:0008270">
    <property type="term" value="F:zinc ion binding"/>
    <property type="evidence" value="ECO:0007669"/>
    <property type="project" value="InterPro"/>
</dbReference>
<organism evidence="4">
    <name type="scientific">Tanacetum cinerariifolium</name>
    <name type="common">Dalmatian daisy</name>
    <name type="synonym">Chrysanthemum cinerariifolium</name>
    <dbReference type="NCBI Taxonomy" id="118510"/>
    <lineage>
        <taxon>Eukaryota</taxon>
        <taxon>Viridiplantae</taxon>
        <taxon>Streptophyta</taxon>
        <taxon>Embryophyta</taxon>
        <taxon>Tracheophyta</taxon>
        <taxon>Spermatophyta</taxon>
        <taxon>Magnoliopsida</taxon>
        <taxon>eudicotyledons</taxon>
        <taxon>Gunneridae</taxon>
        <taxon>Pentapetalae</taxon>
        <taxon>asterids</taxon>
        <taxon>campanulids</taxon>
        <taxon>Asterales</taxon>
        <taxon>Asteraceae</taxon>
        <taxon>Asteroideae</taxon>
        <taxon>Anthemideae</taxon>
        <taxon>Anthemidinae</taxon>
        <taxon>Tanacetum</taxon>
    </lineage>
</organism>
<gene>
    <name evidence="4" type="ORF">Tci_572822</name>
</gene>
<reference evidence="4" key="1">
    <citation type="journal article" date="2019" name="Sci. Rep.">
        <title>Draft genome of Tanacetum cinerariifolium, the natural source of mosquito coil.</title>
        <authorList>
            <person name="Yamashiro T."/>
            <person name="Shiraishi A."/>
            <person name="Satake H."/>
            <person name="Nakayama K."/>
        </authorList>
    </citation>
    <scope>NUCLEOTIDE SEQUENCE</scope>
</reference>
<evidence type="ECO:0000259" key="3">
    <source>
        <dbReference type="SMART" id="SM00343"/>
    </source>
</evidence>
<sequence length="917" mass="103554">GRYSKCTDQQFRIQQYLQNEHYALWEVIEFGDSYEVPVSTASATITDSTSGETGKKLGRTVTLTAEDMQKKKNDQYGNFKAEGSETLEQTFNRLQVIVGQLQFMDVEIEHDDINQKFLTSLAPEWRMHTIVWRNRSDLDTMSLDDLKHISRNEDSNTASIPTASTNVPTASASVATISQDTACAYIAFQSSGSQIKFEDINQIDEEDMEEMDIKWNMALLSMRADKFWKKTGKKISIQGSDVAGFDKSKVECFNCHKMGYFARECRAPRSQDRGRRDTYRRGSKAEEQAQKALMAIDGVGWDWSYMANDGEDHALVADEEAPTEFTLMTNTNTESKITDHTDKLFDAKNMIYHYKLGLAQVESRLVEHKDREIKYGEKIKGLEFRAESNNECIEILKKKLEILKKENEGVDGKLGGFLTASKNLDNLIESQRADKNKDGLGYSAIPPPPAQIYSSAKKDLSWTGLPEFADDTVTDYSRPSPTMESTSSDDQNRNPSVSETKASPSAITPKPFIKFVKASDSPTESKIDKAKKSPVKYAEQYSKTNKKTNVRGNQRNWNNLKSHQLGLDFVMKKKACFNCGGFNRLAYDCRKRVKKGTSRYQDDTHKSFTPRPCYWDSGCSRHMTCNISYLSDYEPFDGGYVSFGQGGCKITGKGTIKTSKVEFESVYFVKDLKDFKLLDDANILLRTPMQHSMYSINLNNIVTHRDLTCLVAKASADECILWHRRLSHLNFKTMNKLVRHNLGKFKEKGDKGYFIGYSMSSKAFRVFNKRTRRVEENLHVEFLENKATEKGSGPNWLFDIDSLTKSMNYVPVDAGTISTNRSGTKDATSKAAKKDESFLRYIALPNWAHDALLEYSSSKPQDHCSTKVPEGSGNPNPTASTSNPPTDQMETLTVETPIPTVSSPVPTAYFTDSQFQN</sequence>